<feature type="region of interest" description="Disordered" evidence="1">
    <location>
        <begin position="1653"/>
        <end position="1689"/>
    </location>
</feature>
<dbReference type="OrthoDB" id="6784883at2759"/>
<evidence type="ECO:0000313" key="3">
    <source>
        <dbReference type="RefSeq" id="XP_018335609.1"/>
    </source>
</evidence>
<name>A0A1W4XHZ8_AGRPL</name>
<feature type="compositionally biased region" description="Basic residues" evidence="1">
    <location>
        <begin position="17"/>
        <end position="26"/>
    </location>
</feature>
<feature type="compositionally biased region" description="Polar residues" evidence="1">
    <location>
        <begin position="1607"/>
        <end position="1632"/>
    </location>
</feature>
<feature type="region of interest" description="Disordered" evidence="1">
    <location>
        <begin position="838"/>
        <end position="859"/>
    </location>
</feature>
<feature type="region of interest" description="Disordered" evidence="1">
    <location>
        <begin position="1268"/>
        <end position="1333"/>
    </location>
</feature>
<proteinExistence type="predicted"/>
<feature type="region of interest" description="Disordered" evidence="1">
    <location>
        <begin position="809"/>
        <end position="828"/>
    </location>
</feature>
<dbReference type="RefSeq" id="XP_018335609.1">
    <property type="nucleotide sequence ID" value="XM_018480107.2"/>
</dbReference>
<evidence type="ECO:0000313" key="2">
    <source>
        <dbReference type="Proteomes" id="UP000192223"/>
    </source>
</evidence>
<organism evidence="2 3">
    <name type="scientific">Agrilus planipennis</name>
    <name type="common">Emerald ash borer</name>
    <name type="synonym">Agrilus marcopoli</name>
    <dbReference type="NCBI Taxonomy" id="224129"/>
    <lineage>
        <taxon>Eukaryota</taxon>
        <taxon>Metazoa</taxon>
        <taxon>Ecdysozoa</taxon>
        <taxon>Arthropoda</taxon>
        <taxon>Hexapoda</taxon>
        <taxon>Insecta</taxon>
        <taxon>Pterygota</taxon>
        <taxon>Neoptera</taxon>
        <taxon>Endopterygota</taxon>
        <taxon>Coleoptera</taxon>
        <taxon>Polyphaga</taxon>
        <taxon>Elateriformia</taxon>
        <taxon>Buprestoidea</taxon>
        <taxon>Buprestidae</taxon>
        <taxon>Agrilinae</taxon>
        <taxon>Agrilus</taxon>
    </lineage>
</organism>
<protein>
    <submittedName>
        <fullName evidence="3">Uncharacterized protein LOC108744378 isoform X1</fullName>
    </submittedName>
    <submittedName>
        <fullName evidence="4">Uncharacterized protein LOC108744378 isoform X2</fullName>
    </submittedName>
    <submittedName>
        <fullName evidence="5">Uncharacterized protein LOC108744378 isoform X3</fullName>
    </submittedName>
</protein>
<feature type="compositionally biased region" description="Acidic residues" evidence="1">
    <location>
        <begin position="1866"/>
        <end position="1875"/>
    </location>
</feature>
<feature type="compositionally biased region" description="Polar residues" evidence="1">
    <location>
        <begin position="1584"/>
        <end position="1598"/>
    </location>
</feature>
<feature type="region of interest" description="Disordered" evidence="1">
    <location>
        <begin position="1576"/>
        <end position="1632"/>
    </location>
</feature>
<gene>
    <name evidence="3 4 5" type="primary">LOC108744378</name>
</gene>
<reference evidence="3 4" key="1">
    <citation type="submission" date="2025-04" db="UniProtKB">
        <authorList>
            <consortium name="RefSeq"/>
        </authorList>
    </citation>
    <scope>IDENTIFICATION</scope>
    <source>
        <tissue evidence="3 4">Entire body</tissue>
    </source>
</reference>
<dbReference type="RefSeq" id="XP_025832062.1">
    <property type="nucleotide sequence ID" value="XM_025976277.1"/>
</dbReference>
<keyword evidence="2" id="KW-1185">Reference proteome</keyword>
<dbReference type="KEGG" id="apln:108744378"/>
<feature type="compositionally biased region" description="Polar residues" evidence="1">
    <location>
        <begin position="1144"/>
        <end position="1155"/>
    </location>
</feature>
<feature type="compositionally biased region" description="Polar residues" evidence="1">
    <location>
        <begin position="848"/>
        <end position="859"/>
    </location>
</feature>
<feature type="compositionally biased region" description="Basic and acidic residues" evidence="1">
    <location>
        <begin position="838"/>
        <end position="847"/>
    </location>
</feature>
<feature type="region of interest" description="Disordered" evidence="1">
    <location>
        <begin position="1758"/>
        <end position="1781"/>
    </location>
</feature>
<feature type="compositionally biased region" description="Basic and acidic residues" evidence="1">
    <location>
        <begin position="1290"/>
        <end position="1300"/>
    </location>
</feature>
<feature type="region of interest" description="Disordered" evidence="1">
    <location>
        <begin position="1"/>
        <end position="27"/>
    </location>
</feature>
<feature type="compositionally biased region" description="Polar residues" evidence="1">
    <location>
        <begin position="447"/>
        <end position="482"/>
    </location>
</feature>
<feature type="compositionally biased region" description="Basic and acidic residues" evidence="1">
    <location>
        <begin position="1671"/>
        <end position="1684"/>
    </location>
</feature>
<evidence type="ECO:0000313" key="5">
    <source>
        <dbReference type="RefSeq" id="XP_025832062.1"/>
    </source>
</evidence>
<feature type="region of interest" description="Disordered" evidence="1">
    <location>
        <begin position="1807"/>
        <end position="1826"/>
    </location>
</feature>
<feature type="compositionally biased region" description="Basic and acidic residues" evidence="1">
    <location>
        <begin position="1309"/>
        <end position="1322"/>
    </location>
</feature>
<feature type="compositionally biased region" description="Basic and acidic residues" evidence="1">
    <location>
        <begin position="1816"/>
        <end position="1826"/>
    </location>
</feature>
<feature type="region of interest" description="Disordered" evidence="1">
    <location>
        <begin position="1140"/>
        <end position="1159"/>
    </location>
</feature>
<feature type="compositionally biased region" description="Low complexity" evidence="1">
    <location>
        <begin position="1762"/>
        <end position="1778"/>
    </location>
</feature>
<accession>A0A1W4XHZ8</accession>
<feature type="compositionally biased region" description="Basic and acidic residues" evidence="1">
    <location>
        <begin position="1856"/>
        <end position="1865"/>
    </location>
</feature>
<evidence type="ECO:0000256" key="1">
    <source>
        <dbReference type="SAM" id="MobiDB-lite"/>
    </source>
</evidence>
<feature type="region of interest" description="Disordered" evidence="1">
    <location>
        <begin position="1832"/>
        <end position="1875"/>
    </location>
</feature>
<evidence type="ECO:0000313" key="4">
    <source>
        <dbReference type="RefSeq" id="XP_025832061.1"/>
    </source>
</evidence>
<sequence length="1875" mass="210197">MLKQENIYDGLKSNAERKKRRKRKSLCKQDVLSNDSQSKLFAIRCPAKLASFDQANQYVDNDVVNSDMSKLKKFSKCLQSLKEKKHEKCEQGTSSSEDKSTTRRIRRFSLRPLTYLLQRFKRRSNNIAEGSEIVGEISKTAPSHQAGKNSLTMAIRLPPGTNLSESSQLKVEFQLEEENQSSFNATSVDEVCLNCVETSASTSIFEGNLQVPSNTCIRDVAQMPLYILNSGEKLKRNSEIDLTHSPIIIKPAVISEAKLQDDISPLSRIKLKVFLFKIGQSASFLPKLVTRKLCSSSEVIKCSIINTLLPQTLQACIEKNENKKIDVLFKILDKRDSVEEDNTTDWLNGNLNTHSLEKENRKLSKNRHNSLSEASEEFSTSSSLPFLFTNDNKQPLNRGKSLNSVESVWPQSTSSNASAVTENSISSNEIADKVPFNTPISYRISNSDSTTNTATCERDSYTGNAQIDTNTRSTESNESNASFEGAKCEGNGGKQCDFLSDGMKRYVERDKVHTSSFSSTQNRGSEFKDHNYDDTLTLLENAKSKLMKYLESSSSDLLHEGQNRFACSRNFNNTVKCYFATSISKDSNVNVTNEHQKDCFQFASTPKTCKETIIGDIFTHKGNTNENNYSTPKSGGAITAEKGELNAISAWVERINQLVDVIKEDMQQAKRFQNVQDQLVKSFVDKSEALLATTDRLLSEFAENETSSIENAPFHQKELQDTIEGSEMLEDEMDMDFLDYIRKNNVELNNKSSTTTIRRNSGSNLYAEYLKSTNNPFVEENELFSEVGTIPEDGESQISAIIDASNATKQEKTKIGEENSDFAEASDKVREKQVLDKISMENEKNKNEATTGTENKSTLLESVNNSDLKSSDKFHENASEFICEKQLVNVKNIEEKCSQLADFKCPTVKGNSQVDSTITIQNIIVNNTNDVQILRADSSVTDKKALCDDSGGEDKRITLRDRTTSNFKTLRFADEQVNMKFKRLHKGNDDTINIIIENEKPKEDEIKPNSVEIRKTYSIVQKDIQKIIKELLKSSQEIKNEIIFNGVTEEEPSFTFKYLDKKQSNSTNPKVKSGKTCIENEMKEIAYMIVDIALDRAFKNTGDIESTSFPPEVNIGDQQKENFNSAFKICLDELVKSRPRGSRNHLNTDNKLASTSHHKHENTSKTVFFCGPKGLLPKIPKTSYIFGKKTRFEDSIVTKMTCVASCSMDQKLKKKTILGEKCKTIALKDTNNEDDENLVNASCSDKEMNCDSTNSATVSEVIADESPDCNTVVNNEDDGFLYKNPPNQCSDDKEKDEPKPNESSSSYSENDKQKTGNDKEESNEVPPAIKESPKFQIVNKTNITQRKLEDQKQSIVNTDEEEQVLAIEGQSSPEDVRLNRFALCTDNQSNFNAEVIAVSETSNVSIKGKRIVPPSSLTKIGNVTIVSKVTPLGERGASRESSASVEQKTDRLVTLEENDSSNLRKIGAATNIIQSGQKDNEHPTYENTDEINSSIIIDPNCEPSSKVIKYDIGKGIVHQNKNCKEEDDDEEVDRIKPQSSLTATSEGSDKLIVLKASEIYDYESSTPNIAEVVRRENEEKNETNQESIKSTNEANVTPNILLKGKELTQTGKIRNRTPFNSPTDIENSTTPLAENRNYTVRFDQNLIRTESEILESEESNVSDVQSSNIEQPERKKGNPEKELSETNDSVNVVYISKNKSIDQDDTSSYNLNVDEIAHEEQEPNMILHTQTIETKRNSNEIVNSNAEKEKDQIYDKKLEENSVSSGSSSTTKESQDSSVDVVQAETIASKNLKKEKVFQSTLNEIKINNPQPSATKSEKDESINTIDIKEGVKSRIKRSKTSVKDDKLPNLNNKRRNSDDNKESGYEGDVDEASF</sequence>
<dbReference type="Proteomes" id="UP000192223">
    <property type="component" value="Unplaced"/>
</dbReference>
<feature type="region of interest" description="Disordered" evidence="1">
    <location>
        <begin position="447"/>
        <end position="486"/>
    </location>
</feature>
<dbReference type="GeneID" id="108744378"/>
<feature type="compositionally biased region" description="Polar residues" evidence="1">
    <location>
        <begin position="1661"/>
        <end position="1670"/>
    </location>
</feature>
<dbReference type="RefSeq" id="XP_025832061.1">
    <property type="nucleotide sequence ID" value="XM_025976276.1"/>
</dbReference>